<sequence>MTQKHKDSWKCLSCKSRVPKKDNTNTPIRPEADNVTQRRGGSALSPDRSSASPEHMANTTTNEMLLKEIRLLRDDMREMHLQMQSFTDTISSLNLRIDACENRLDELGIRMDKMERRTSTDSVFQSDTSLLQSIENLKIELNDRDQDLLLNDLQISCIPEQKGENVTHNVISIASKLGMQLTVQDITSAVRVGRLLDSDNKVSGRPRLVVVRLARRALRDQLLQAARVRRGATAEGTEIPGPPSKFYINERLTLKNRQLFQRARELGVRHNWRYVWTRDGKIFVRQHQGEDTPRYRIRTDKDLTRVFGSAAVQ</sequence>
<keyword evidence="1" id="KW-0175">Coiled coil</keyword>
<name>A0ABM3N023_GALME</name>
<dbReference type="GeneID" id="128202041"/>
<dbReference type="Pfam" id="PF25298">
    <property type="entry name" value="Baculo_FP_2nd"/>
    <property type="match status" value="1"/>
</dbReference>
<evidence type="ECO:0000256" key="2">
    <source>
        <dbReference type="SAM" id="MobiDB-lite"/>
    </source>
</evidence>
<reference evidence="5" key="1">
    <citation type="submission" date="2025-08" db="UniProtKB">
        <authorList>
            <consortium name="RefSeq"/>
        </authorList>
    </citation>
    <scope>IDENTIFICATION</scope>
    <source>
        <tissue evidence="5">Whole larvae</tissue>
    </source>
</reference>
<evidence type="ECO:0000259" key="3">
    <source>
        <dbReference type="Pfam" id="PF25298"/>
    </source>
</evidence>
<evidence type="ECO:0000313" key="5">
    <source>
        <dbReference type="RefSeq" id="XP_052756855.1"/>
    </source>
</evidence>
<gene>
    <name evidence="5" type="primary">LOC128202041</name>
</gene>
<organism evidence="4 5">
    <name type="scientific">Galleria mellonella</name>
    <name type="common">Greater wax moth</name>
    <dbReference type="NCBI Taxonomy" id="7137"/>
    <lineage>
        <taxon>Eukaryota</taxon>
        <taxon>Metazoa</taxon>
        <taxon>Ecdysozoa</taxon>
        <taxon>Arthropoda</taxon>
        <taxon>Hexapoda</taxon>
        <taxon>Insecta</taxon>
        <taxon>Pterygota</taxon>
        <taxon>Neoptera</taxon>
        <taxon>Endopterygota</taxon>
        <taxon>Lepidoptera</taxon>
        <taxon>Glossata</taxon>
        <taxon>Ditrysia</taxon>
        <taxon>Pyraloidea</taxon>
        <taxon>Pyralidae</taxon>
        <taxon>Galleriinae</taxon>
        <taxon>Galleria</taxon>
    </lineage>
</organism>
<accession>A0ABM3N023</accession>
<feature type="compositionally biased region" description="Polar residues" evidence="2">
    <location>
        <begin position="47"/>
        <end position="58"/>
    </location>
</feature>
<evidence type="ECO:0000256" key="1">
    <source>
        <dbReference type="SAM" id="Coils"/>
    </source>
</evidence>
<keyword evidence="4" id="KW-1185">Reference proteome</keyword>
<feature type="domain" description="FP protein C-terminal" evidence="3">
    <location>
        <begin position="253"/>
        <end position="305"/>
    </location>
</feature>
<dbReference type="RefSeq" id="XP_052756855.1">
    <property type="nucleotide sequence ID" value="XM_052900895.1"/>
</dbReference>
<evidence type="ECO:0000313" key="4">
    <source>
        <dbReference type="Proteomes" id="UP001652740"/>
    </source>
</evidence>
<proteinExistence type="predicted"/>
<protein>
    <submittedName>
        <fullName evidence="5">Uncharacterized protein LOC128202041</fullName>
    </submittedName>
</protein>
<feature type="region of interest" description="Disordered" evidence="2">
    <location>
        <begin position="1"/>
        <end position="58"/>
    </location>
</feature>
<feature type="coiled-coil region" evidence="1">
    <location>
        <begin position="90"/>
        <end position="117"/>
    </location>
</feature>
<dbReference type="Gene3D" id="3.30.70.1820">
    <property type="entry name" value="L1 transposable element, RRM domain"/>
    <property type="match status" value="1"/>
</dbReference>
<dbReference type="InterPro" id="IPR057251">
    <property type="entry name" value="FP_C"/>
</dbReference>
<dbReference type="Proteomes" id="UP001652740">
    <property type="component" value="Unplaced"/>
</dbReference>